<dbReference type="Gene3D" id="3.40.50.1980">
    <property type="entry name" value="Nitrogenase molybdenum iron protein domain"/>
    <property type="match status" value="2"/>
</dbReference>
<evidence type="ECO:0000313" key="7">
    <source>
        <dbReference type="EMBL" id="KJF67588.1"/>
    </source>
</evidence>
<proteinExistence type="inferred from homology"/>
<keyword evidence="4" id="KW-0406">Ion transport</keyword>
<dbReference type="EMBL" id="JWJH01000010">
    <property type="protein sequence ID" value="KJF67588.1"/>
    <property type="molecule type" value="Genomic_DNA"/>
</dbReference>
<evidence type="ECO:0000256" key="1">
    <source>
        <dbReference type="ARBA" id="ARBA00004196"/>
    </source>
</evidence>
<evidence type="ECO:0000256" key="2">
    <source>
        <dbReference type="ARBA" id="ARBA00008814"/>
    </source>
</evidence>
<dbReference type="SUPFAM" id="SSF53807">
    <property type="entry name" value="Helical backbone' metal receptor"/>
    <property type="match status" value="1"/>
</dbReference>
<sequence>MRGAVRILIVTISVLVSWAPAWSENSFPRTVSHVFGETIVEKEPVRVVTLGWSGEDALLALGIQPVAMTRYRFFESGMFPWAEARIGKSAPILLSGELDYEEIAALRPDLILGVYSGMDQLSFQRLSAIAPTVAYRSGPWKADWKEQLELVGDAVGKLGQARALIFETTAAFSSLGNTYPVMAGKSFTFGTYFAGGNNVVIYLPSDPRVKALTEMGLVSSAGVAELEKKHPGETSVSLSLEEISSIDADVLIMWYGEGARNAAEAQPLFGALGAVKRGSYVALELPVDVWSTSALSVLSIPYGFPRFVPRLAEAARRSQE</sequence>
<evidence type="ECO:0000256" key="5">
    <source>
        <dbReference type="ARBA" id="ARBA00022729"/>
    </source>
</evidence>
<accession>A0ABR5CRV8</accession>
<comment type="subcellular location">
    <subcellularLocation>
        <location evidence="1">Cell envelope</location>
    </subcellularLocation>
</comment>
<feature type="domain" description="Fe/B12 periplasmic-binding" evidence="6">
    <location>
        <begin position="46"/>
        <end position="315"/>
    </location>
</feature>
<evidence type="ECO:0000259" key="6">
    <source>
        <dbReference type="PROSITE" id="PS50983"/>
    </source>
</evidence>
<reference evidence="7 8" key="1">
    <citation type="submission" date="2015-03" db="EMBL/GenBank/DDBJ databases">
        <title>Draft Genome Sequences of Agrobacterium nepotum Strain 39/7T (= CFBP 7436T = LMG 26435T) and Agrobacterium sp. Strain KFB 330 (= CFBP 8308 = LMG 28674).</title>
        <authorList>
            <person name="Kuzmanovic N."/>
            <person name="Pulawska J."/>
            <person name="Obradovic A."/>
        </authorList>
    </citation>
    <scope>NUCLEOTIDE SEQUENCE [LARGE SCALE GENOMIC DNA]</scope>
    <source>
        <strain evidence="7 8">39/7</strain>
    </source>
</reference>
<evidence type="ECO:0000313" key="8">
    <source>
        <dbReference type="Proteomes" id="UP000052068"/>
    </source>
</evidence>
<comment type="similarity">
    <text evidence="2">Belongs to the bacterial solute-binding protein 8 family.</text>
</comment>
<dbReference type="CDD" id="cd01146">
    <property type="entry name" value="FhuD"/>
    <property type="match status" value="1"/>
</dbReference>
<keyword evidence="5" id="KW-0732">Signal</keyword>
<dbReference type="InterPro" id="IPR002491">
    <property type="entry name" value="ABC_transptr_periplasmic_BD"/>
</dbReference>
<keyword evidence="3" id="KW-0813">Transport</keyword>
<dbReference type="PANTHER" id="PTHR30532:SF24">
    <property type="entry name" value="FERRIC ENTEROBACTIN-BINDING PERIPLASMIC PROTEIN FEPB"/>
    <property type="match status" value="1"/>
</dbReference>
<dbReference type="InterPro" id="IPR051313">
    <property type="entry name" value="Bact_iron-sidero_bind"/>
</dbReference>
<dbReference type="PROSITE" id="PS50983">
    <property type="entry name" value="FE_B12_PBP"/>
    <property type="match status" value="1"/>
</dbReference>
<dbReference type="Pfam" id="PF01497">
    <property type="entry name" value="Peripla_BP_2"/>
    <property type="match status" value="1"/>
</dbReference>
<organism evidence="7 8">
    <name type="scientific">Rhizobium nepotum 39/7</name>
    <dbReference type="NCBI Taxonomy" id="1368418"/>
    <lineage>
        <taxon>Bacteria</taxon>
        <taxon>Pseudomonadati</taxon>
        <taxon>Pseudomonadota</taxon>
        <taxon>Alphaproteobacteria</taxon>
        <taxon>Hyphomicrobiales</taxon>
        <taxon>Rhizobiaceae</taxon>
        <taxon>Rhizobium/Agrobacterium group</taxon>
        <taxon>Rhizobium</taxon>
    </lineage>
</organism>
<name>A0ABR5CRV8_9HYPH</name>
<dbReference type="Proteomes" id="UP000052068">
    <property type="component" value="Unassembled WGS sequence"/>
</dbReference>
<keyword evidence="4" id="KW-0408">Iron</keyword>
<gene>
    <name evidence="7" type="ORF">RS75_12045</name>
</gene>
<keyword evidence="8" id="KW-1185">Reference proteome</keyword>
<keyword evidence="4" id="KW-0410">Iron transport</keyword>
<evidence type="ECO:0000256" key="4">
    <source>
        <dbReference type="ARBA" id="ARBA00022496"/>
    </source>
</evidence>
<comment type="caution">
    <text evidence="7">The sequence shown here is derived from an EMBL/GenBank/DDBJ whole genome shotgun (WGS) entry which is preliminary data.</text>
</comment>
<evidence type="ECO:0000256" key="3">
    <source>
        <dbReference type="ARBA" id="ARBA00022448"/>
    </source>
</evidence>
<protein>
    <submittedName>
        <fullName evidence="7">Iron ABC transporter substrate-binding protein</fullName>
    </submittedName>
</protein>
<dbReference type="PANTHER" id="PTHR30532">
    <property type="entry name" value="IRON III DICITRATE-BINDING PERIPLASMIC PROTEIN"/>
    <property type="match status" value="1"/>
</dbReference>